<feature type="transmembrane region" description="Helical" evidence="1">
    <location>
        <begin position="235"/>
        <end position="253"/>
    </location>
</feature>
<dbReference type="EMBL" id="VNFF01000018">
    <property type="protein sequence ID" value="TVU81234.1"/>
    <property type="molecule type" value="Genomic_DNA"/>
</dbReference>
<keyword evidence="1" id="KW-0812">Transmembrane</keyword>
<sequence length="414" mass="45704">MMQASKCPWYQGAVSFWLKDVGCASYFIAAIITTLLCLIATGIEDLIGLMIMFSIICMYSAIAWQSIRLQATEWQSLVVGYRKHVMFQGKVFIILSNLISILSIIIAGNINLLATLTMANLVGIIIWFLNRSFSHLFTSVCYFSFFIATLVCVLIEQLPVWLIPVNVVAFIAIVLFHKSFTSAYKWRPDSLLNYRNGLQSGWSPVPSGFLSNYGSSINKGLFPLSYFVGSGLSQYLILITLLCFFGVVANLFYNITEQAIFVLTLNLFAIVTLSLWSKVQKQNSWELLFTLPIYNTSYSAKVALSYSVLKLAALVALLCFSTAAALTLANQELLLINALSYSLACAAGLLLSFAIGNICKNINLLSVILCLTFGLNMGLANYMFDHGDSLTLLVLMSLYATAMAGANHLTARYL</sequence>
<evidence type="ECO:0000313" key="2">
    <source>
        <dbReference type="EMBL" id="TVU81234.1"/>
    </source>
</evidence>
<protein>
    <recommendedName>
        <fullName evidence="4">ABC transporter permease</fullName>
    </recommendedName>
</protein>
<keyword evidence="1" id="KW-0472">Membrane</keyword>
<feature type="transmembrane region" description="Helical" evidence="1">
    <location>
        <begin position="21"/>
        <end position="41"/>
    </location>
</feature>
<reference evidence="2 3" key="1">
    <citation type="submission" date="2019-07" db="EMBL/GenBank/DDBJ databases">
        <title>Diversity of Bacteria from Kongsfjorden, Arctic.</title>
        <authorList>
            <person name="Yu Y."/>
        </authorList>
    </citation>
    <scope>NUCLEOTIDE SEQUENCE [LARGE SCALE GENOMIC DNA]</scope>
    <source>
        <strain evidence="2 3">SM1927</strain>
    </source>
</reference>
<feature type="transmembrane region" description="Helical" evidence="1">
    <location>
        <begin position="47"/>
        <end position="64"/>
    </location>
</feature>
<name>A0ABY3F9Z4_9GAMM</name>
<feature type="transmembrane region" description="Helical" evidence="1">
    <location>
        <begin position="334"/>
        <end position="355"/>
    </location>
</feature>
<feature type="transmembrane region" description="Helical" evidence="1">
    <location>
        <begin position="112"/>
        <end position="129"/>
    </location>
</feature>
<gene>
    <name evidence="2" type="ORF">FQP85_17000</name>
</gene>
<dbReference type="Proteomes" id="UP000317938">
    <property type="component" value="Unassembled WGS sequence"/>
</dbReference>
<feature type="transmembrane region" description="Helical" evidence="1">
    <location>
        <begin position="161"/>
        <end position="177"/>
    </location>
</feature>
<evidence type="ECO:0000256" key="1">
    <source>
        <dbReference type="SAM" id="Phobius"/>
    </source>
</evidence>
<keyword evidence="1" id="KW-1133">Transmembrane helix</keyword>
<accession>A0ABY3F9Z4</accession>
<dbReference type="RefSeq" id="WP_145240822.1">
    <property type="nucleotide sequence ID" value="NZ_VNFF01000018.1"/>
</dbReference>
<feature type="transmembrane region" description="Helical" evidence="1">
    <location>
        <begin position="308"/>
        <end position="328"/>
    </location>
</feature>
<feature type="transmembrane region" description="Helical" evidence="1">
    <location>
        <begin position="362"/>
        <end position="384"/>
    </location>
</feature>
<feature type="transmembrane region" description="Helical" evidence="1">
    <location>
        <begin position="390"/>
        <end position="409"/>
    </location>
</feature>
<feature type="transmembrane region" description="Helical" evidence="1">
    <location>
        <begin position="259"/>
        <end position="276"/>
    </location>
</feature>
<evidence type="ECO:0000313" key="3">
    <source>
        <dbReference type="Proteomes" id="UP000317938"/>
    </source>
</evidence>
<proteinExistence type="predicted"/>
<evidence type="ECO:0008006" key="4">
    <source>
        <dbReference type="Google" id="ProtNLM"/>
    </source>
</evidence>
<feature type="transmembrane region" description="Helical" evidence="1">
    <location>
        <begin position="85"/>
        <end position="106"/>
    </location>
</feature>
<comment type="caution">
    <text evidence="2">The sequence shown here is derived from an EMBL/GenBank/DDBJ whole genome shotgun (WGS) entry which is preliminary data.</text>
</comment>
<organism evidence="2 3">
    <name type="scientific">Pseudoalteromonas neustonica</name>
    <dbReference type="NCBI Taxonomy" id="1840331"/>
    <lineage>
        <taxon>Bacteria</taxon>
        <taxon>Pseudomonadati</taxon>
        <taxon>Pseudomonadota</taxon>
        <taxon>Gammaproteobacteria</taxon>
        <taxon>Alteromonadales</taxon>
        <taxon>Pseudoalteromonadaceae</taxon>
        <taxon>Pseudoalteromonas</taxon>
    </lineage>
</organism>
<feature type="transmembrane region" description="Helical" evidence="1">
    <location>
        <begin position="136"/>
        <end position="155"/>
    </location>
</feature>
<keyword evidence="3" id="KW-1185">Reference proteome</keyword>